<name>A0ABR6HWH5_9SPHN</name>
<reference evidence="1 2" key="1">
    <citation type="submission" date="2020-08" db="EMBL/GenBank/DDBJ databases">
        <title>Genomic Encyclopedia of Type Strains, Phase IV (KMG-IV): sequencing the most valuable type-strain genomes for metagenomic binning, comparative biology and taxonomic classification.</title>
        <authorList>
            <person name="Goeker M."/>
        </authorList>
    </citation>
    <scope>NUCLEOTIDE SEQUENCE [LARGE SCALE GENOMIC DNA]</scope>
    <source>
        <strain evidence="1 2">DSM 8510</strain>
    </source>
</reference>
<accession>A0ABR6HWH5</accession>
<gene>
    <name evidence="1" type="ORF">FHS52_000949</name>
</gene>
<evidence type="ECO:0000313" key="2">
    <source>
        <dbReference type="Proteomes" id="UP000548685"/>
    </source>
</evidence>
<dbReference type="Proteomes" id="UP000548685">
    <property type="component" value="Unassembled WGS sequence"/>
</dbReference>
<evidence type="ECO:0000313" key="1">
    <source>
        <dbReference type="EMBL" id="MBB3775006.1"/>
    </source>
</evidence>
<dbReference type="EMBL" id="JACICE010000001">
    <property type="protein sequence ID" value="MBB3775006.1"/>
    <property type="molecule type" value="Genomic_DNA"/>
</dbReference>
<sequence length="223" mass="24619">MSNFIRPSLPDIHSVLRKHESLIVHFSGTPKGAGSNFDFLFPDDLREVIAEQSQTGLSCSVVKPNDEFADLACANATGCIGVVLCMRSEQSLLDAHPGDCGSFMENGVRQTPKARDMSAADVELTITDRANCTYNEWVVADYSVIGLFAAAPFRISAKEPIQYPEDMSSWLRSDTDALGFKHLAIQDLLTEFHPLPIYSFRGGKLVGWVSGNWCPILHHQLYP</sequence>
<organism evidence="1 2">
    <name type="scientific">Erythrobacter ramosus</name>
    <dbReference type="NCBI Taxonomy" id="35811"/>
    <lineage>
        <taxon>Bacteria</taxon>
        <taxon>Pseudomonadati</taxon>
        <taxon>Pseudomonadota</taxon>
        <taxon>Alphaproteobacteria</taxon>
        <taxon>Sphingomonadales</taxon>
        <taxon>Erythrobacteraceae</taxon>
        <taxon>Erythrobacter/Porphyrobacter group</taxon>
        <taxon>Erythrobacter</taxon>
    </lineage>
</organism>
<proteinExistence type="predicted"/>
<comment type="caution">
    <text evidence="1">The sequence shown here is derived from an EMBL/GenBank/DDBJ whole genome shotgun (WGS) entry which is preliminary data.</text>
</comment>
<protein>
    <submittedName>
        <fullName evidence="1">Uncharacterized protein</fullName>
    </submittedName>
</protein>
<keyword evidence="2" id="KW-1185">Reference proteome</keyword>